<gene>
    <name evidence="2" type="ORF">KIPB_016610</name>
</gene>
<name>A0A391NXG5_9EUKA</name>
<protein>
    <submittedName>
        <fullName evidence="2">Uncharacterized protein</fullName>
    </submittedName>
</protein>
<evidence type="ECO:0000256" key="1">
    <source>
        <dbReference type="SAM" id="MobiDB-lite"/>
    </source>
</evidence>
<reference evidence="2 3" key="1">
    <citation type="journal article" date="2018" name="PLoS ONE">
        <title>The draft genome of Kipferlia bialata reveals reductive genome evolution in fornicate parasites.</title>
        <authorList>
            <person name="Tanifuji G."/>
            <person name="Takabayashi S."/>
            <person name="Kume K."/>
            <person name="Takagi M."/>
            <person name="Nakayama T."/>
            <person name="Kamikawa R."/>
            <person name="Inagaki Y."/>
            <person name="Hashimoto T."/>
        </authorList>
    </citation>
    <scope>NUCLEOTIDE SEQUENCE [LARGE SCALE GENOMIC DNA]</scope>
    <source>
        <strain evidence="2">NY0173</strain>
    </source>
</reference>
<accession>A0A391NXG5</accession>
<dbReference type="EMBL" id="BDIP01010288">
    <property type="protein sequence ID" value="GCA65230.1"/>
    <property type="molecule type" value="Genomic_DNA"/>
</dbReference>
<keyword evidence="3" id="KW-1185">Reference proteome</keyword>
<sequence>VDTPSRTLSVLDTGTTTPSDTPSASASASAGGTRTPYEGGTIVRTGNSLHVSVLNGTCVHICGTVLDYALHGHYLVYSSRGPRGVYMHRVHLGQFRGTPQLPLAAEAVPAVQAAVPAVDATRCG</sequence>
<dbReference type="Proteomes" id="UP000265618">
    <property type="component" value="Unassembled WGS sequence"/>
</dbReference>
<feature type="compositionally biased region" description="Polar residues" evidence="1">
    <location>
        <begin position="1"/>
        <end position="12"/>
    </location>
</feature>
<dbReference type="AlphaFoldDB" id="A0A391NXG5"/>
<feature type="region of interest" description="Disordered" evidence="1">
    <location>
        <begin position="1"/>
        <end position="39"/>
    </location>
</feature>
<proteinExistence type="predicted"/>
<organism evidence="2 3">
    <name type="scientific">Kipferlia bialata</name>
    <dbReference type="NCBI Taxonomy" id="797122"/>
    <lineage>
        <taxon>Eukaryota</taxon>
        <taxon>Metamonada</taxon>
        <taxon>Carpediemonas-like organisms</taxon>
        <taxon>Kipferlia</taxon>
    </lineage>
</organism>
<feature type="compositionally biased region" description="Low complexity" evidence="1">
    <location>
        <begin position="13"/>
        <end position="36"/>
    </location>
</feature>
<evidence type="ECO:0000313" key="2">
    <source>
        <dbReference type="EMBL" id="GCA65230.1"/>
    </source>
</evidence>
<feature type="non-terminal residue" evidence="2">
    <location>
        <position position="1"/>
    </location>
</feature>
<comment type="caution">
    <text evidence="2">The sequence shown here is derived from an EMBL/GenBank/DDBJ whole genome shotgun (WGS) entry which is preliminary data.</text>
</comment>
<evidence type="ECO:0000313" key="3">
    <source>
        <dbReference type="Proteomes" id="UP000265618"/>
    </source>
</evidence>